<name>A0AAW4YFW0_9BACT</name>
<accession>A0AAW4YFW0</accession>
<evidence type="ECO:0000313" key="1">
    <source>
        <dbReference type="EMBL" id="MCE4121669.1"/>
    </source>
</evidence>
<gene>
    <name evidence="1" type="ORF">LYY06_05215</name>
</gene>
<organism evidence="1 2">
    <name type="scientific">Segatella copri</name>
    <dbReference type="NCBI Taxonomy" id="165179"/>
    <lineage>
        <taxon>Bacteria</taxon>
        <taxon>Pseudomonadati</taxon>
        <taxon>Bacteroidota</taxon>
        <taxon>Bacteroidia</taxon>
        <taxon>Bacteroidales</taxon>
        <taxon>Prevotellaceae</taxon>
        <taxon>Segatella</taxon>
    </lineage>
</organism>
<sequence length="80" mass="9493">MEINEKIDEIIQQAKEEGAYTENFDAFEQEIYDQGFRNAISFMLWNPSERSCSNCQYKNSRELCGEDYCGTKYWSPKLEE</sequence>
<proteinExistence type="predicted"/>
<protein>
    <submittedName>
        <fullName evidence="1">Uncharacterized protein</fullName>
    </submittedName>
</protein>
<reference evidence="1" key="1">
    <citation type="submission" date="2021-12" db="EMBL/GenBank/DDBJ databases">
        <authorList>
            <person name="Lv X."/>
        </authorList>
    </citation>
    <scope>NUCLEOTIDE SEQUENCE</scope>
    <source>
        <strain evidence="1">HF2106</strain>
    </source>
</reference>
<comment type="caution">
    <text evidence="1">The sequence shown here is derived from an EMBL/GenBank/DDBJ whole genome shotgun (WGS) entry which is preliminary data.</text>
</comment>
<dbReference type="Proteomes" id="UP001200307">
    <property type="component" value="Unassembled WGS sequence"/>
</dbReference>
<dbReference type="EMBL" id="JAJTVO010000006">
    <property type="protein sequence ID" value="MCE4121669.1"/>
    <property type="molecule type" value="Genomic_DNA"/>
</dbReference>
<dbReference type="RefSeq" id="WP_233338903.1">
    <property type="nucleotide sequence ID" value="NZ_JAJTVO010000006.1"/>
</dbReference>
<evidence type="ECO:0000313" key="2">
    <source>
        <dbReference type="Proteomes" id="UP001200307"/>
    </source>
</evidence>
<dbReference type="AlphaFoldDB" id="A0AAW4YFW0"/>